<dbReference type="Proteomes" id="UP000253426">
    <property type="component" value="Unassembled WGS sequence"/>
</dbReference>
<dbReference type="AlphaFoldDB" id="A0A366H9V3"/>
<dbReference type="Pfam" id="PF05711">
    <property type="entry name" value="TylF"/>
    <property type="match status" value="1"/>
</dbReference>
<dbReference type="EMBL" id="QNRR01000010">
    <property type="protein sequence ID" value="RBP39042.1"/>
    <property type="molecule type" value="Genomic_DNA"/>
</dbReference>
<dbReference type="Gene3D" id="3.40.50.150">
    <property type="entry name" value="Vaccinia Virus protein VP39"/>
    <property type="match status" value="2"/>
</dbReference>
<name>A0A366H9V3_9BACT</name>
<protein>
    <submittedName>
        <fullName evidence="2">Methyltransferase family protein</fullName>
    </submittedName>
</protein>
<sequence>MHYQIDIFASETADESEWILTGWASTSEDVIWSGHIEVDGKYSGPLSCGWPRPDVLEVFSSQCWSEHVGIRAQVFLPHGLPSGDHELALVFANRKGVELGLVKHQFTTTRDLAAVVPAVTKPQVDERHPQAGYLELLEKTLLGLPYAQGMESLAREEGRDWPSHAHSMIGRTRMHHLRACTETALVEKVPGDFIETGVWRGGACIMMRGVLHAYGDTSRKVWVADSFQGLPRPNEKVYPADSGDTLFACTELAIPLQQVKQNFAHYGLLDGQVQFLEGWFSQTLPGAEISNIAVLRLDGDMYESTMDALIHLYPKLSPGGFCIIDDYGTIPACRQAVRDYRAAHGIQEPVSMIDWGGAFWRKKGDGLTFSHAPAAAPLPVRAGEDIPNSSRQTTVAPPTSSDWLTLVSPALADPRLFRHDSVWTEHIPFAFWLVEHLRPRTVVELGLHTGGAYCAFCQAVEMSGLDTRCHGVGEDATALQNLRAHHDPRYAGFSKLVQCRFSEALVQFEDGSIDLLHLDGAHLYEHVKADFESWLPKMSARGMVLLHGTHVRAHGSGVLRFWEEVKDRYASFEFHHGSGLGVLAVGGDIPQMVLQTLFAPGERLGAVRRLFSTLGARLTLLQTSDRVRDYDRTVADLKSKKLQLEAQQSLFQKSFAELAERFETTREHAPAPQYEPTPPRKALPADTTLRGAARDFWNHLRYQCLAAVPWLQGSSRQARYAMIESSGLFDTDFYKSQLPPGIAVKAPVLHYLLIGWRCGLSPHPHFDAPWYAHTYQEQLKGREPLVDFLEKGWKKNRRPNPSFDPKWYRDTYMAKGDKETQPFRHYLETGMAQGFKPSATAL</sequence>
<dbReference type="InterPro" id="IPR008884">
    <property type="entry name" value="TylF_MeTrfase"/>
</dbReference>
<evidence type="ECO:0000313" key="3">
    <source>
        <dbReference type="Proteomes" id="UP000253426"/>
    </source>
</evidence>
<dbReference type="InterPro" id="IPR029063">
    <property type="entry name" value="SAM-dependent_MTases_sf"/>
</dbReference>
<gene>
    <name evidence="2" type="ORF">DES53_11066</name>
</gene>
<keyword evidence="2" id="KW-0808">Transferase</keyword>
<accession>A0A366H9V3</accession>
<evidence type="ECO:0000313" key="2">
    <source>
        <dbReference type="EMBL" id="RBP39042.1"/>
    </source>
</evidence>
<organism evidence="2 3">
    <name type="scientific">Roseimicrobium gellanilyticum</name>
    <dbReference type="NCBI Taxonomy" id="748857"/>
    <lineage>
        <taxon>Bacteria</taxon>
        <taxon>Pseudomonadati</taxon>
        <taxon>Verrucomicrobiota</taxon>
        <taxon>Verrucomicrobiia</taxon>
        <taxon>Verrucomicrobiales</taxon>
        <taxon>Verrucomicrobiaceae</taxon>
        <taxon>Roseimicrobium</taxon>
    </lineage>
</organism>
<evidence type="ECO:0000256" key="1">
    <source>
        <dbReference type="SAM" id="MobiDB-lite"/>
    </source>
</evidence>
<dbReference type="Pfam" id="PF13578">
    <property type="entry name" value="Methyltransf_24"/>
    <property type="match status" value="1"/>
</dbReference>
<dbReference type="SUPFAM" id="SSF53335">
    <property type="entry name" value="S-adenosyl-L-methionine-dependent methyltransferases"/>
    <property type="match status" value="2"/>
</dbReference>
<reference evidence="2 3" key="1">
    <citation type="submission" date="2018-06" db="EMBL/GenBank/DDBJ databases">
        <title>Genomic Encyclopedia of Type Strains, Phase IV (KMG-IV): sequencing the most valuable type-strain genomes for metagenomic binning, comparative biology and taxonomic classification.</title>
        <authorList>
            <person name="Goeker M."/>
        </authorList>
    </citation>
    <scope>NUCLEOTIDE SEQUENCE [LARGE SCALE GENOMIC DNA]</scope>
    <source>
        <strain evidence="2 3">DSM 25532</strain>
    </source>
</reference>
<keyword evidence="2" id="KW-0489">Methyltransferase</keyword>
<proteinExistence type="predicted"/>
<keyword evidence="3" id="KW-1185">Reference proteome</keyword>
<comment type="caution">
    <text evidence="2">The sequence shown here is derived from an EMBL/GenBank/DDBJ whole genome shotgun (WGS) entry which is preliminary data.</text>
</comment>
<dbReference type="PANTHER" id="PTHR40036">
    <property type="entry name" value="MACROCIN O-METHYLTRANSFERASE"/>
    <property type="match status" value="1"/>
</dbReference>
<dbReference type="RefSeq" id="WP_113960812.1">
    <property type="nucleotide sequence ID" value="NZ_QNRR01000010.1"/>
</dbReference>
<feature type="region of interest" description="Disordered" evidence="1">
    <location>
        <begin position="666"/>
        <end position="685"/>
    </location>
</feature>
<dbReference type="PANTHER" id="PTHR40036:SF1">
    <property type="entry name" value="MACROCIN O-METHYLTRANSFERASE"/>
    <property type="match status" value="1"/>
</dbReference>
<dbReference type="GO" id="GO:0008168">
    <property type="term" value="F:methyltransferase activity"/>
    <property type="evidence" value="ECO:0007669"/>
    <property type="project" value="UniProtKB-KW"/>
</dbReference>
<dbReference type="GO" id="GO:0032259">
    <property type="term" value="P:methylation"/>
    <property type="evidence" value="ECO:0007669"/>
    <property type="project" value="UniProtKB-KW"/>
</dbReference>
<dbReference type="OrthoDB" id="176403at2"/>